<sequence length="316" mass="35805">MTLQEIIDLTRRRLGNYELPCNWTDQELVDYCNYAIGQISRNAYLFEDAYTPAICNITTVADQIDYLLSTDIVELRNIRVTGESSAITQTGTGLNDLSICGSYTHDNTDTVYLINVTTASTTDVFKWSDDSGVTYTSSVSMTADWQELSHGVFIKFTAKTGHTATDTFTFTVSDNSNQLMTLTSVKEMYNVIPSWRMSTSDIPIKYLLDYRRGYISFYPPPDDVYLINMNVLRYPATDMTITSMSGQTPEIPAVWHMILVDGILYQAYNKTGIETYNERKADRHYGMFRLGINDINRSKIINVSNKQGMTPHEGNI</sequence>
<dbReference type="EMBL" id="MT144354">
    <property type="protein sequence ID" value="QJA52614.1"/>
    <property type="molecule type" value="Genomic_DNA"/>
</dbReference>
<proteinExistence type="predicted"/>
<evidence type="ECO:0000313" key="2">
    <source>
        <dbReference type="EMBL" id="QJA78252.1"/>
    </source>
</evidence>
<name>A0A6H1ZYG9_9ZZZZ</name>
<protein>
    <submittedName>
        <fullName evidence="1">Putative structural protein</fullName>
    </submittedName>
</protein>
<reference evidence="1" key="1">
    <citation type="submission" date="2020-03" db="EMBL/GenBank/DDBJ databases">
        <title>The deep terrestrial virosphere.</title>
        <authorList>
            <person name="Holmfeldt K."/>
            <person name="Nilsson E."/>
            <person name="Simone D."/>
            <person name="Lopez-Fernandez M."/>
            <person name="Wu X."/>
            <person name="de Brujin I."/>
            <person name="Lundin D."/>
            <person name="Andersson A."/>
            <person name="Bertilsson S."/>
            <person name="Dopson M."/>
        </authorList>
    </citation>
    <scope>NUCLEOTIDE SEQUENCE</scope>
    <source>
        <strain evidence="2">MM415A01099</strain>
        <strain evidence="3">MM415B03162</strain>
        <strain evidence="1">TM448A02849</strain>
    </source>
</reference>
<dbReference type="EMBL" id="MT142328">
    <property type="protein sequence ID" value="QJA78252.1"/>
    <property type="molecule type" value="Genomic_DNA"/>
</dbReference>
<dbReference type="AlphaFoldDB" id="A0A6H1ZYG9"/>
<gene>
    <name evidence="2" type="ORF">MM415A01099_0003</name>
    <name evidence="3" type="ORF">MM415B03162_0010</name>
    <name evidence="1" type="ORF">TM448A02849_0003</name>
</gene>
<accession>A0A6H1ZYG9</accession>
<dbReference type="InterPro" id="IPR056209">
    <property type="entry name" value="SU10_adaptor"/>
</dbReference>
<evidence type="ECO:0000313" key="1">
    <source>
        <dbReference type="EMBL" id="QJA52614.1"/>
    </source>
</evidence>
<organism evidence="1">
    <name type="scientific">viral metagenome</name>
    <dbReference type="NCBI Taxonomy" id="1070528"/>
    <lineage>
        <taxon>unclassified sequences</taxon>
        <taxon>metagenomes</taxon>
        <taxon>organismal metagenomes</taxon>
    </lineage>
</organism>
<dbReference type="Pfam" id="PF24175">
    <property type="entry name" value="SU10_adaptor"/>
    <property type="match status" value="2"/>
</dbReference>
<evidence type="ECO:0000313" key="3">
    <source>
        <dbReference type="EMBL" id="QJA86581.1"/>
    </source>
</evidence>
<dbReference type="EMBL" id="MT142644">
    <property type="protein sequence ID" value="QJA86581.1"/>
    <property type="molecule type" value="Genomic_DNA"/>
</dbReference>